<dbReference type="EMBL" id="BJCF01000002">
    <property type="protein sequence ID" value="GCL40626.1"/>
    <property type="molecule type" value="Genomic_DNA"/>
</dbReference>
<proteinExistence type="predicted"/>
<keyword evidence="2" id="KW-1277">Toxin-antitoxin system</keyword>
<dbReference type="GO" id="GO:0000166">
    <property type="term" value="F:nucleotide binding"/>
    <property type="evidence" value="ECO:0007669"/>
    <property type="project" value="UniProtKB-KW"/>
</dbReference>
<evidence type="ECO:0000256" key="4">
    <source>
        <dbReference type="ARBA" id="ARBA00022741"/>
    </source>
</evidence>
<evidence type="ECO:0000256" key="3">
    <source>
        <dbReference type="ARBA" id="ARBA00022722"/>
    </source>
</evidence>
<dbReference type="PANTHER" id="PTHR34139">
    <property type="entry name" value="UPF0331 PROTEIN MJ0127"/>
    <property type="match status" value="1"/>
</dbReference>
<evidence type="ECO:0000256" key="5">
    <source>
        <dbReference type="ARBA" id="ARBA00022801"/>
    </source>
</evidence>
<evidence type="ECO:0000256" key="2">
    <source>
        <dbReference type="ARBA" id="ARBA00022649"/>
    </source>
</evidence>
<dbReference type="OrthoDB" id="9810538at2"/>
<evidence type="ECO:0000256" key="1">
    <source>
        <dbReference type="ARBA" id="ARBA00022553"/>
    </source>
</evidence>
<dbReference type="InterPro" id="IPR051813">
    <property type="entry name" value="HepT_RNase_toxin"/>
</dbReference>
<comment type="caution">
    <text evidence="6">The sequence shown here is derived from an EMBL/GenBank/DDBJ whole genome shotgun (WGS) entry which is preliminary data.</text>
</comment>
<dbReference type="GO" id="GO:0110001">
    <property type="term" value="C:toxin-antitoxin complex"/>
    <property type="evidence" value="ECO:0007669"/>
    <property type="project" value="InterPro"/>
</dbReference>
<evidence type="ECO:0000313" key="6">
    <source>
        <dbReference type="EMBL" id="GCL40626.1"/>
    </source>
</evidence>
<accession>A0A480A9J9</accession>
<dbReference type="RefSeq" id="WP_137906453.1">
    <property type="nucleotide sequence ID" value="NZ_BJCF01000002.1"/>
</dbReference>
<dbReference type="InterPro" id="IPR008201">
    <property type="entry name" value="HepT-like"/>
</dbReference>
<keyword evidence="1" id="KW-0597">Phosphoprotein</keyword>
<dbReference type="Pfam" id="PF01934">
    <property type="entry name" value="HepT-like"/>
    <property type="match status" value="1"/>
</dbReference>
<dbReference type="Proteomes" id="UP000299367">
    <property type="component" value="Unassembled WGS sequence"/>
</dbReference>
<dbReference type="GO" id="GO:0016787">
    <property type="term" value="F:hydrolase activity"/>
    <property type="evidence" value="ECO:0007669"/>
    <property type="project" value="UniProtKB-KW"/>
</dbReference>
<organism evidence="6 7">
    <name type="scientific">Dolichospermum planctonicum</name>
    <dbReference type="NCBI Taxonomy" id="136072"/>
    <lineage>
        <taxon>Bacteria</taxon>
        <taxon>Bacillati</taxon>
        <taxon>Cyanobacteriota</taxon>
        <taxon>Cyanophyceae</taxon>
        <taxon>Nostocales</taxon>
        <taxon>Aphanizomenonaceae</taxon>
        <taxon>Dolichospermum</taxon>
    </lineage>
</organism>
<reference evidence="7" key="1">
    <citation type="submission" date="2019-02" db="EMBL/GenBank/DDBJ databases">
        <title>Draft genome sequence of Dolichospermum planctonicum NIES-80.</title>
        <authorList>
            <person name="Yamaguchi H."/>
            <person name="Suzuki S."/>
            <person name="Kawachi M."/>
        </authorList>
    </citation>
    <scope>NUCLEOTIDE SEQUENCE [LARGE SCALE GENOMIC DNA]</scope>
    <source>
        <strain evidence="7">NIES-80</strain>
    </source>
</reference>
<gene>
    <name evidence="6" type="ORF">NIES80_03140</name>
</gene>
<keyword evidence="4" id="KW-0547">Nucleotide-binding</keyword>
<keyword evidence="3" id="KW-0540">Nuclease</keyword>
<dbReference type="AlphaFoldDB" id="A0A480A9J9"/>
<protein>
    <recommendedName>
        <fullName evidence="8">DUF86 domain-containing protein</fullName>
    </recommendedName>
</protein>
<evidence type="ECO:0000313" key="7">
    <source>
        <dbReference type="Proteomes" id="UP000299367"/>
    </source>
</evidence>
<evidence type="ECO:0008006" key="8">
    <source>
        <dbReference type="Google" id="ProtNLM"/>
    </source>
</evidence>
<keyword evidence="5" id="KW-0378">Hydrolase</keyword>
<name>A0A480A9J9_9CYAN</name>
<sequence>MPFRDWRLRVQDIVLSINEIEQRTRDITFEEFAKNQTIVKAVLYDFIVIGEATRNVPNDIQLSYPLIPWRLMGGMRNVVTHEYFQVDLSRIWETIQNDLSPLLPQLQEILEREISEE</sequence>
<dbReference type="GO" id="GO:0004540">
    <property type="term" value="F:RNA nuclease activity"/>
    <property type="evidence" value="ECO:0007669"/>
    <property type="project" value="InterPro"/>
</dbReference>
<dbReference type="PANTHER" id="PTHR34139:SF1">
    <property type="entry name" value="RNASE MJ1380-RELATED"/>
    <property type="match status" value="1"/>
</dbReference>